<evidence type="ECO:0000256" key="5">
    <source>
        <dbReference type="ARBA" id="ARBA00023163"/>
    </source>
</evidence>
<gene>
    <name evidence="7" type="ORF">I6U48_12090</name>
</gene>
<dbReference type="Pfam" id="PF01590">
    <property type="entry name" value="GAF"/>
    <property type="match status" value="1"/>
</dbReference>
<dbReference type="InterPro" id="IPR002078">
    <property type="entry name" value="Sigma_54_int"/>
</dbReference>
<dbReference type="CDD" id="cd00009">
    <property type="entry name" value="AAA"/>
    <property type="match status" value="1"/>
</dbReference>
<dbReference type="SMART" id="SM00382">
    <property type="entry name" value="AAA"/>
    <property type="match status" value="1"/>
</dbReference>
<evidence type="ECO:0000313" key="7">
    <source>
        <dbReference type="EMBL" id="MBV7273652.1"/>
    </source>
</evidence>
<dbReference type="InterPro" id="IPR003593">
    <property type="entry name" value="AAA+_ATPase"/>
</dbReference>
<proteinExistence type="predicted"/>
<dbReference type="Proteomes" id="UP000694308">
    <property type="component" value="Unassembled WGS sequence"/>
</dbReference>
<dbReference type="GO" id="GO:0006355">
    <property type="term" value="P:regulation of DNA-templated transcription"/>
    <property type="evidence" value="ECO:0007669"/>
    <property type="project" value="InterPro"/>
</dbReference>
<accession>A0A949WVG3</accession>
<dbReference type="Pfam" id="PF00158">
    <property type="entry name" value="Sigma54_activat"/>
    <property type="match status" value="1"/>
</dbReference>
<protein>
    <submittedName>
        <fullName evidence="7">Sigma 54-interacting transcriptional regulator</fullName>
    </submittedName>
</protein>
<reference evidence="7" key="1">
    <citation type="submission" date="2020-12" db="EMBL/GenBank/DDBJ databases">
        <title>Clostridium thailandense sp. nov., a novel acetogenic bacterium isolated from peat land soil in Thailand.</title>
        <authorList>
            <person name="Chaikitkaew S."/>
            <person name="Birkeland N.K."/>
        </authorList>
    </citation>
    <scope>NUCLEOTIDE SEQUENCE</scope>
    <source>
        <strain evidence="7">PL3</strain>
    </source>
</reference>
<dbReference type="Pfam" id="PF02954">
    <property type="entry name" value="HTH_8"/>
    <property type="match status" value="1"/>
</dbReference>
<evidence type="ECO:0000256" key="1">
    <source>
        <dbReference type="ARBA" id="ARBA00022741"/>
    </source>
</evidence>
<name>A0A949WVG3_9CLOT</name>
<sequence length="622" mass="70015">MKDIKESWIRCKNIDVDPLTDSIMKISKEELYVKLKQNKELIAVAEPIMERLYNIVEGSGFVIVLTDKEGCIIKIIGDSEWPKSKELNLVLGALWSEESIGSNAIGTSLYLDSPLQMIGAEHYNVNNHCLTCSAAPIHNDAGEIIGCINMSGSYSKASSHTTGIVVSGAYSIEKQFALINSNKLLNVIFDSMSDGMLILDKNFKIARANNAAAKILQIPISDILALNINSVLKNMDIIENKLNTEKSYYNMDCNFYIKNRRLKCSMNAFPLVISGELNGTVITFKDEGSVHKIVNTMAGFTASYRFEDIITKDESMKRTIELGKKAALTSCNILIEGPSGTGKELFAQSIHNYSNRSGGPFVAVNCASLPKELIESELFGYEKGAFTGATKDGHPGKFELANGGTIFLDEIGEMPLDMQSKLLRVLDNNKITRLGGTYEKTLNVRVIAATNRNLVEEIHKKNFREDLYYRLNVMNIKTIPLKDRPIDIETLANHFVQRLNLKSPDTFKYLTDKYLDIIRRYEWPGNVRELRNVVDRSYYLCESNNITEDLLYDYIVKDKTSFNPQEKTNTNKILTIEQLEKENITAALEKCNGDILKAANILNISRATIYRRIKKYGIDIRF</sequence>
<dbReference type="InterPro" id="IPR058031">
    <property type="entry name" value="AAA_lid_NorR"/>
</dbReference>
<dbReference type="PANTHER" id="PTHR32071">
    <property type="entry name" value="TRANSCRIPTIONAL REGULATORY PROTEIN"/>
    <property type="match status" value="1"/>
</dbReference>
<keyword evidence="4" id="KW-0238">DNA-binding</keyword>
<keyword evidence="3" id="KW-0805">Transcription regulation</keyword>
<feature type="domain" description="Sigma-54 factor interaction" evidence="6">
    <location>
        <begin position="309"/>
        <end position="539"/>
    </location>
</feature>
<keyword evidence="8" id="KW-1185">Reference proteome</keyword>
<dbReference type="PROSITE" id="PS00688">
    <property type="entry name" value="SIGMA54_INTERACT_3"/>
    <property type="match status" value="1"/>
</dbReference>
<comment type="caution">
    <text evidence="7">The sequence shown here is derived from an EMBL/GenBank/DDBJ whole genome shotgun (WGS) entry which is preliminary data.</text>
</comment>
<dbReference type="PANTHER" id="PTHR32071:SF57">
    <property type="entry name" value="C4-DICARBOXYLATE TRANSPORT TRANSCRIPTIONAL REGULATORY PROTEIN DCTD"/>
    <property type="match status" value="1"/>
</dbReference>
<dbReference type="EMBL" id="JAEEGC010000052">
    <property type="protein sequence ID" value="MBV7273652.1"/>
    <property type="molecule type" value="Genomic_DNA"/>
</dbReference>
<dbReference type="FunFam" id="3.40.50.300:FF:000006">
    <property type="entry name" value="DNA-binding transcriptional regulator NtrC"/>
    <property type="match status" value="1"/>
</dbReference>
<dbReference type="Pfam" id="PF13188">
    <property type="entry name" value="PAS_8"/>
    <property type="match status" value="1"/>
</dbReference>
<dbReference type="InterPro" id="IPR025943">
    <property type="entry name" value="Sigma_54_int_dom_ATP-bd_2"/>
</dbReference>
<dbReference type="GO" id="GO:0043565">
    <property type="term" value="F:sequence-specific DNA binding"/>
    <property type="evidence" value="ECO:0007669"/>
    <property type="project" value="InterPro"/>
</dbReference>
<keyword evidence="1" id="KW-0547">Nucleotide-binding</keyword>
<keyword evidence="5" id="KW-0804">Transcription</keyword>
<keyword evidence="2" id="KW-0067">ATP-binding</keyword>
<evidence type="ECO:0000256" key="3">
    <source>
        <dbReference type="ARBA" id="ARBA00023015"/>
    </source>
</evidence>
<dbReference type="InterPro" id="IPR002197">
    <property type="entry name" value="HTH_Fis"/>
</dbReference>
<dbReference type="InterPro" id="IPR003018">
    <property type="entry name" value="GAF"/>
</dbReference>
<evidence type="ECO:0000256" key="4">
    <source>
        <dbReference type="ARBA" id="ARBA00023125"/>
    </source>
</evidence>
<dbReference type="AlphaFoldDB" id="A0A949WVG3"/>
<dbReference type="PROSITE" id="PS00676">
    <property type="entry name" value="SIGMA54_INTERACT_2"/>
    <property type="match status" value="1"/>
</dbReference>
<dbReference type="Pfam" id="PF25601">
    <property type="entry name" value="AAA_lid_14"/>
    <property type="match status" value="1"/>
</dbReference>
<organism evidence="7 8">
    <name type="scientific">Clostridium thailandense</name>
    <dbReference type="NCBI Taxonomy" id="2794346"/>
    <lineage>
        <taxon>Bacteria</taxon>
        <taxon>Bacillati</taxon>
        <taxon>Bacillota</taxon>
        <taxon>Clostridia</taxon>
        <taxon>Eubacteriales</taxon>
        <taxon>Clostridiaceae</taxon>
        <taxon>Clostridium</taxon>
    </lineage>
</organism>
<dbReference type="InterPro" id="IPR000014">
    <property type="entry name" value="PAS"/>
</dbReference>
<dbReference type="PROSITE" id="PS50045">
    <property type="entry name" value="SIGMA54_INTERACT_4"/>
    <property type="match status" value="1"/>
</dbReference>
<dbReference type="GO" id="GO:0005524">
    <property type="term" value="F:ATP binding"/>
    <property type="evidence" value="ECO:0007669"/>
    <property type="project" value="UniProtKB-KW"/>
</dbReference>
<evidence type="ECO:0000313" key="8">
    <source>
        <dbReference type="Proteomes" id="UP000694308"/>
    </source>
</evidence>
<evidence type="ECO:0000259" key="6">
    <source>
        <dbReference type="PROSITE" id="PS50045"/>
    </source>
</evidence>
<dbReference type="InterPro" id="IPR025944">
    <property type="entry name" value="Sigma_54_int_dom_CS"/>
</dbReference>
<evidence type="ECO:0000256" key="2">
    <source>
        <dbReference type="ARBA" id="ARBA00022840"/>
    </source>
</evidence>